<feature type="domain" description="CHHC U11-48K-type" evidence="5">
    <location>
        <begin position="10"/>
        <end position="37"/>
    </location>
</feature>
<feature type="region of interest" description="Disordered" evidence="4">
    <location>
        <begin position="144"/>
        <end position="288"/>
    </location>
</feature>
<organism evidence="6">
    <name type="scientific">Ceratitis capitata</name>
    <name type="common">Mediterranean fruit fly</name>
    <name type="synonym">Tephritis capitata</name>
    <dbReference type="NCBI Taxonomy" id="7213"/>
    <lineage>
        <taxon>Eukaryota</taxon>
        <taxon>Metazoa</taxon>
        <taxon>Ecdysozoa</taxon>
        <taxon>Arthropoda</taxon>
        <taxon>Hexapoda</taxon>
        <taxon>Insecta</taxon>
        <taxon>Pterygota</taxon>
        <taxon>Neoptera</taxon>
        <taxon>Endopterygota</taxon>
        <taxon>Diptera</taxon>
        <taxon>Brachycera</taxon>
        <taxon>Muscomorpha</taxon>
        <taxon>Tephritoidea</taxon>
        <taxon>Tephritidae</taxon>
        <taxon>Ceratitis</taxon>
        <taxon>Ceratitis</taxon>
    </lineage>
</organism>
<accession>W8BWC9</accession>
<dbReference type="EMBL" id="GAMC01005322">
    <property type="protein sequence ID" value="JAC01234.1"/>
    <property type="molecule type" value="mRNA"/>
</dbReference>
<evidence type="ECO:0000256" key="4">
    <source>
        <dbReference type="SAM" id="MobiDB-lite"/>
    </source>
</evidence>
<dbReference type="PROSITE" id="PS51800">
    <property type="entry name" value="ZF_CHHC_U11_48K"/>
    <property type="match status" value="2"/>
</dbReference>
<dbReference type="InterPro" id="IPR051591">
    <property type="entry name" value="UPF0224_FAM112_RNA_Proc"/>
</dbReference>
<protein>
    <submittedName>
        <fullName evidence="6">Gametocyte-specific factor 1</fullName>
    </submittedName>
</protein>
<evidence type="ECO:0000259" key="5">
    <source>
        <dbReference type="PROSITE" id="PS51800"/>
    </source>
</evidence>
<feature type="compositionally biased region" description="Pro residues" evidence="4">
    <location>
        <begin position="186"/>
        <end position="195"/>
    </location>
</feature>
<reference evidence="6" key="2">
    <citation type="journal article" date="2014" name="BMC Genomics">
        <title>A genomic perspective to assessing quality of mass-reared SIT flies used in Mediterranean fruit fly (Ceratitis capitata) eradication in California.</title>
        <authorList>
            <person name="Calla B."/>
            <person name="Hall B."/>
            <person name="Hou S."/>
            <person name="Geib S.M."/>
        </authorList>
    </citation>
    <scope>NUCLEOTIDE SEQUENCE</scope>
</reference>
<evidence type="ECO:0000313" key="6">
    <source>
        <dbReference type="EMBL" id="JAC01234.1"/>
    </source>
</evidence>
<feature type="domain" description="CHHC U11-48K-type" evidence="5">
    <location>
        <begin position="42"/>
        <end position="69"/>
    </location>
</feature>
<dbReference type="PANTHER" id="PTHR21402">
    <property type="entry name" value="GAMETOCYTE SPECIFIC FACTOR 1-RELATED"/>
    <property type="match status" value="1"/>
</dbReference>
<evidence type="ECO:0000256" key="1">
    <source>
        <dbReference type="ARBA" id="ARBA00022723"/>
    </source>
</evidence>
<proteinExistence type="evidence at transcript level"/>
<sequence>MYSIEDDSDVVVCPYNSAHRLMRKRLQSHLIKCRQNYPQLELQICPFNVTHHIPEPEFNIHVTNCPDRKLITQYKYDIVEPKEEERVRHAPVECEENWDDTEVEDYNPQKFIDQKPVLRKPFGIPASERKQFIKRERIRLGDHEVYSDSDEEEEEEDKIKCESPVETVVKEDVDEELNSSINPLQPISPSPPPSPKRIRSRSRSPVSAYYRRIHGRESHSPSPPPPPRFNRQLSRERSPPNSKRARSPEVYEIDDDPYYNGGRGWSSRNVTNATTSSSSGRDANRSKYEAELYMRDTYANPPLVSYPTRMPSYGRGAHRGYSKDRRNDSHYNGRY</sequence>
<keyword evidence="1" id="KW-0479">Metal-binding</keyword>
<feature type="compositionally biased region" description="Acidic residues" evidence="4">
    <location>
        <begin position="147"/>
        <end position="156"/>
    </location>
</feature>
<keyword evidence="2" id="KW-0863">Zinc-finger</keyword>
<feature type="compositionally biased region" description="Polar residues" evidence="4">
    <location>
        <begin position="266"/>
        <end position="281"/>
    </location>
</feature>
<evidence type="ECO:0000256" key="3">
    <source>
        <dbReference type="ARBA" id="ARBA00022833"/>
    </source>
</evidence>
<dbReference type="KEGG" id="ccat:101452112"/>
<dbReference type="InterPro" id="IPR022776">
    <property type="entry name" value="TRM13/UPF0224_CHHC_Znf_dom"/>
</dbReference>
<feature type="compositionally biased region" description="Basic and acidic residues" evidence="4">
    <location>
        <begin position="321"/>
        <end position="335"/>
    </location>
</feature>
<dbReference type="AlphaFoldDB" id="W8BWC9"/>
<reference evidence="6" key="1">
    <citation type="submission" date="2013-07" db="EMBL/GenBank/DDBJ databases">
        <authorList>
            <person name="Geib S."/>
        </authorList>
    </citation>
    <scope>NUCLEOTIDE SEQUENCE</scope>
</reference>
<keyword evidence="3" id="KW-0862">Zinc</keyword>
<dbReference type="GeneID" id="101452112"/>
<name>W8BWC9_CERCA</name>
<dbReference type="OrthoDB" id="10069248at2759"/>
<dbReference type="InterPro" id="IPR036236">
    <property type="entry name" value="Znf_C2H2_sf"/>
</dbReference>
<dbReference type="Pfam" id="PF05253">
    <property type="entry name" value="zf-U11-48K"/>
    <property type="match status" value="2"/>
</dbReference>
<feature type="compositionally biased region" description="Basic and acidic residues" evidence="4">
    <location>
        <begin position="157"/>
        <end position="171"/>
    </location>
</feature>
<gene>
    <name evidence="6" type="primary">GTSF1</name>
</gene>
<dbReference type="PANTHER" id="PTHR21402:SF5">
    <property type="entry name" value="GAMETOCYTE SPECIFIC FACTOR 1"/>
    <property type="match status" value="1"/>
</dbReference>
<feature type="region of interest" description="Disordered" evidence="4">
    <location>
        <begin position="300"/>
        <end position="335"/>
    </location>
</feature>
<dbReference type="GO" id="GO:0008270">
    <property type="term" value="F:zinc ion binding"/>
    <property type="evidence" value="ECO:0007669"/>
    <property type="project" value="UniProtKB-KW"/>
</dbReference>
<evidence type="ECO:0000256" key="2">
    <source>
        <dbReference type="ARBA" id="ARBA00022771"/>
    </source>
</evidence>
<dbReference type="SUPFAM" id="SSF57667">
    <property type="entry name" value="beta-beta-alpha zinc fingers"/>
    <property type="match status" value="1"/>
</dbReference>